<keyword evidence="5 6" id="KW-0472">Membrane</keyword>
<reference evidence="7" key="1">
    <citation type="submission" date="2020-08" db="EMBL/GenBank/DDBJ databases">
        <title>Genome public.</title>
        <authorList>
            <person name="Liu C."/>
            <person name="Sun Q."/>
        </authorList>
    </citation>
    <scope>NUCLEOTIDE SEQUENCE</scope>
    <source>
        <strain evidence="7">NSJ-42</strain>
    </source>
</reference>
<feature type="transmembrane region" description="Helical" evidence="6">
    <location>
        <begin position="36"/>
        <end position="55"/>
    </location>
</feature>
<proteinExistence type="predicted"/>
<evidence type="ECO:0000256" key="4">
    <source>
        <dbReference type="ARBA" id="ARBA00022989"/>
    </source>
</evidence>
<dbReference type="EMBL" id="JACOOQ010000011">
    <property type="protein sequence ID" value="MBC5640305.1"/>
    <property type="molecule type" value="Genomic_DNA"/>
</dbReference>
<sequence>MTIEMKALLKLVIKEDILFGSIIALIIFFINPKGALIFLLGIIIAMLNFVIRGIILDKSLNAGKGNVFSVVSTFIRISTVIIIALIFANNKYHLLLYLAGFITHFPIIIFGWIKSQKGSD</sequence>
<keyword evidence="4 6" id="KW-1133">Transmembrane helix</keyword>
<keyword evidence="3 6" id="KW-0812">Transmembrane</keyword>
<accession>A0A8I0A755</accession>
<evidence type="ECO:0000256" key="3">
    <source>
        <dbReference type="ARBA" id="ARBA00022692"/>
    </source>
</evidence>
<gene>
    <name evidence="7" type="ORF">H8R92_07630</name>
</gene>
<dbReference type="Pfam" id="PF03899">
    <property type="entry name" value="ATP-synt_I"/>
    <property type="match status" value="1"/>
</dbReference>
<dbReference type="AlphaFoldDB" id="A0A8I0A755"/>
<evidence type="ECO:0000313" key="8">
    <source>
        <dbReference type="Proteomes" id="UP000662088"/>
    </source>
</evidence>
<evidence type="ECO:0000256" key="6">
    <source>
        <dbReference type="SAM" id="Phobius"/>
    </source>
</evidence>
<keyword evidence="8" id="KW-1185">Reference proteome</keyword>
<protein>
    <submittedName>
        <fullName evidence="7">ATP synthase subunit I</fullName>
    </submittedName>
</protein>
<dbReference type="InterPro" id="IPR005598">
    <property type="entry name" value="ATP_synth_I"/>
</dbReference>
<evidence type="ECO:0000256" key="5">
    <source>
        <dbReference type="ARBA" id="ARBA00023136"/>
    </source>
</evidence>
<feature type="transmembrane region" description="Helical" evidence="6">
    <location>
        <begin position="94"/>
        <end position="113"/>
    </location>
</feature>
<dbReference type="GO" id="GO:0005886">
    <property type="term" value="C:plasma membrane"/>
    <property type="evidence" value="ECO:0007669"/>
    <property type="project" value="UniProtKB-SubCell"/>
</dbReference>
<dbReference type="RefSeq" id="WP_022167330.1">
    <property type="nucleotide sequence ID" value="NZ_JACOOQ010000011.1"/>
</dbReference>
<evidence type="ECO:0000256" key="1">
    <source>
        <dbReference type="ARBA" id="ARBA00004651"/>
    </source>
</evidence>
<name>A0A8I0A755_9CLOT</name>
<comment type="subcellular location">
    <subcellularLocation>
        <location evidence="1">Cell membrane</location>
        <topology evidence="1">Multi-pass membrane protein</topology>
    </subcellularLocation>
</comment>
<evidence type="ECO:0000313" key="7">
    <source>
        <dbReference type="EMBL" id="MBC5640305.1"/>
    </source>
</evidence>
<feature type="transmembrane region" description="Helical" evidence="6">
    <location>
        <begin position="12"/>
        <end position="30"/>
    </location>
</feature>
<dbReference type="Proteomes" id="UP000662088">
    <property type="component" value="Unassembled WGS sequence"/>
</dbReference>
<feature type="transmembrane region" description="Helical" evidence="6">
    <location>
        <begin position="67"/>
        <end position="88"/>
    </location>
</feature>
<evidence type="ECO:0000256" key="2">
    <source>
        <dbReference type="ARBA" id="ARBA00022475"/>
    </source>
</evidence>
<comment type="caution">
    <text evidence="7">The sequence shown here is derived from an EMBL/GenBank/DDBJ whole genome shotgun (WGS) entry which is preliminary data.</text>
</comment>
<keyword evidence="2" id="KW-1003">Cell membrane</keyword>
<organism evidence="7 8">
    <name type="scientific">Clostridium lentum</name>
    <dbReference type="NCBI Taxonomy" id="2763037"/>
    <lineage>
        <taxon>Bacteria</taxon>
        <taxon>Bacillati</taxon>
        <taxon>Bacillota</taxon>
        <taxon>Clostridia</taxon>
        <taxon>Eubacteriales</taxon>
        <taxon>Clostridiaceae</taxon>
        <taxon>Clostridium</taxon>
    </lineage>
</organism>